<dbReference type="EMBL" id="AMOT01000005">
    <property type="protein sequence ID" value="EKE85019.1"/>
    <property type="molecule type" value="Genomic_DNA"/>
</dbReference>
<dbReference type="PATRIC" id="fig|1145113.3.peg.1255"/>
<keyword evidence="1" id="KW-0812">Transmembrane</keyword>
<name>K2KRF5_HELPX</name>
<comment type="caution">
    <text evidence="2">The sequence shown here is derived from an EMBL/GenBank/DDBJ whole genome shotgun (WGS) entry which is preliminary data.</text>
</comment>
<organism evidence="2 3">
    <name type="scientific">Helicobacter pylori R036d</name>
    <dbReference type="NCBI Taxonomy" id="1145113"/>
    <lineage>
        <taxon>Bacteria</taxon>
        <taxon>Pseudomonadati</taxon>
        <taxon>Campylobacterota</taxon>
        <taxon>Epsilonproteobacteria</taxon>
        <taxon>Campylobacterales</taxon>
        <taxon>Helicobacteraceae</taxon>
        <taxon>Helicobacter</taxon>
    </lineage>
</organism>
<evidence type="ECO:0000313" key="3">
    <source>
        <dbReference type="Proteomes" id="UP000006759"/>
    </source>
</evidence>
<feature type="transmembrane region" description="Helical" evidence="1">
    <location>
        <begin position="12"/>
        <end position="32"/>
    </location>
</feature>
<evidence type="ECO:0000256" key="1">
    <source>
        <dbReference type="SAM" id="Phobius"/>
    </source>
</evidence>
<keyword evidence="1" id="KW-1133">Transmembrane helix</keyword>
<sequence length="40" mass="4760">MYNAFFTSIPKIIKIIKHFSIVLWLYILMIGVKNVVCRVF</sequence>
<reference evidence="2 3" key="1">
    <citation type="submission" date="2012-08" db="EMBL/GenBank/DDBJ databases">
        <title>Comparative Sequence Analysis of H. pylori isolates.</title>
        <authorList>
            <person name="Blanchard T.G."/>
            <person name="Czinn S.J."/>
            <person name="McCracken C.M."/>
            <person name="Abolude K.A."/>
            <person name="Shefchek K.S."/>
            <person name="Maroo A.M."/>
            <person name="Santana-Cruz I.S."/>
            <person name="Tallon L.J."/>
            <person name="Ficke F.W.F."/>
        </authorList>
    </citation>
    <scope>NUCLEOTIDE SEQUENCE [LARGE SCALE GENOMIC DNA]</scope>
    <source>
        <strain evidence="2 3">R036d</strain>
    </source>
</reference>
<proteinExistence type="predicted"/>
<protein>
    <submittedName>
        <fullName evidence="2">Putative membrane protein</fullName>
    </submittedName>
</protein>
<gene>
    <name evidence="2" type="ORF">OUI_1289</name>
</gene>
<keyword evidence="1" id="KW-0472">Membrane</keyword>
<evidence type="ECO:0000313" key="2">
    <source>
        <dbReference type="EMBL" id="EKE85019.1"/>
    </source>
</evidence>
<dbReference type="AlphaFoldDB" id="K2KRF5"/>
<dbReference type="Proteomes" id="UP000006759">
    <property type="component" value="Unassembled WGS sequence"/>
</dbReference>
<accession>K2KRF5</accession>